<evidence type="ECO:0000256" key="2">
    <source>
        <dbReference type="ARBA" id="ARBA00022801"/>
    </source>
</evidence>
<keyword evidence="2 4" id="KW-0378">Hydrolase</keyword>
<keyword evidence="5" id="KW-0732">Signal</keyword>
<dbReference type="PANTHER" id="PTHR31263:SF0">
    <property type="entry name" value="CELLULASE FAMILY PROTEIN (AFU_ORTHOLOGUE AFUA_5G14560)"/>
    <property type="match status" value="1"/>
</dbReference>
<dbReference type="AlphaFoldDB" id="A0AAJ8BN32"/>
<dbReference type="PANTHER" id="PTHR31263">
    <property type="entry name" value="CELLULASE FAMILY PROTEIN (AFU_ORTHOLOGUE AFUA_5G14560)"/>
    <property type="match status" value="1"/>
</dbReference>
<comment type="similarity">
    <text evidence="1 4">Belongs to the glycosyl hydrolase 5 (cellulase A) family.</text>
</comment>
<accession>A0AAJ8BN32</accession>
<proteinExistence type="inferred from homology"/>
<dbReference type="GO" id="GO:0016798">
    <property type="term" value="F:hydrolase activity, acting on glycosyl bonds"/>
    <property type="evidence" value="ECO:0007669"/>
    <property type="project" value="UniProtKB-KW"/>
</dbReference>
<dbReference type="RefSeq" id="XP_059600197.1">
    <property type="nucleotide sequence ID" value="XM_059746888.1"/>
</dbReference>
<evidence type="ECO:0000313" key="7">
    <source>
        <dbReference type="RefSeq" id="XP_059600197.1"/>
    </source>
</evidence>
<dbReference type="InterPro" id="IPR001547">
    <property type="entry name" value="Glyco_hydro_5"/>
</dbReference>
<organism evidence="7">
    <name type="scientific">Aspergillus niger</name>
    <dbReference type="NCBI Taxonomy" id="5061"/>
    <lineage>
        <taxon>Eukaryota</taxon>
        <taxon>Fungi</taxon>
        <taxon>Dikarya</taxon>
        <taxon>Ascomycota</taxon>
        <taxon>Pezizomycotina</taxon>
        <taxon>Eurotiomycetes</taxon>
        <taxon>Eurotiomycetidae</taxon>
        <taxon>Eurotiales</taxon>
        <taxon>Aspergillaceae</taxon>
        <taxon>Aspergillus</taxon>
        <taxon>Aspergillus subgen. Circumdati</taxon>
    </lineage>
</organism>
<evidence type="ECO:0000256" key="5">
    <source>
        <dbReference type="SAM" id="SignalP"/>
    </source>
</evidence>
<dbReference type="GeneID" id="4980093"/>
<feature type="signal peptide" evidence="5">
    <location>
        <begin position="1"/>
        <end position="23"/>
    </location>
</feature>
<dbReference type="SUPFAM" id="SSF51445">
    <property type="entry name" value="(Trans)glycosidases"/>
    <property type="match status" value="1"/>
</dbReference>
<feature type="chain" id="PRO_5044796860" description="Glycoside hydrolase family 5 domain-containing protein" evidence="5">
    <location>
        <begin position="24"/>
        <end position="426"/>
    </location>
</feature>
<dbReference type="Pfam" id="PF00150">
    <property type="entry name" value="Cellulase"/>
    <property type="match status" value="1"/>
</dbReference>
<reference evidence="7" key="2">
    <citation type="submission" date="2025-08" db="UniProtKB">
        <authorList>
            <consortium name="RefSeq"/>
        </authorList>
    </citation>
    <scope>IDENTIFICATION</scope>
</reference>
<protein>
    <recommendedName>
        <fullName evidence="6">Glycoside hydrolase family 5 domain-containing protein</fullName>
    </recommendedName>
</protein>
<dbReference type="Gene3D" id="3.20.20.80">
    <property type="entry name" value="Glycosidases"/>
    <property type="match status" value="1"/>
</dbReference>
<gene>
    <name evidence="7" type="ORF">An03g01050</name>
</gene>
<feature type="domain" description="Glycoside hydrolase family 5" evidence="6">
    <location>
        <begin position="36"/>
        <end position="367"/>
    </location>
</feature>
<dbReference type="KEGG" id="ang:An03g01050"/>
<name>A0AAJ8BN32_ASPNG</name>
<dbReference type="InterPro" id="IPR017853">
    <property type="entry name" value="GH"/>
</dbReference>
<dbReference type="GO" id="GO:0000272">
    <property type="term" value="P:polysaccharide catabolic process"/>
    <property type="evidence" value="ECO:0007669"/>
    <property type="project" value="UniProtKB-ARBA"/>
</dbReference>
<evidence type="ECO:0000256" key="4">
    <source>
        <dbReference type="RuleBase" id="RU361153"/>
    </source>
</evidence>
<keyword evidence="3 4" id="KW-0326">Glycosidase</keyword>
<evidence type="ECO:0000259" key="6">
    <source>
        <dbReference type="Pfam" id="PF00150"/>
    </source>
</evidence>
<evidence type="ECO:0000256" key="3">
    <source>
        <dbReference type="ARBA" id="ARBA00023295"/>
    </source>
</evidence>
<evidence type="ECO:0000256" key="1">
    <source>
        <dbReference type="ARBA" id="ARBA00005641"/>
    </source>
</evidence>
<reference evidence="7" key="1">
    <citation type="submission" date="2025-02" db="EMBL/GenBank/DDBJ databases">
        <authorList>
            <consortium name="NCBI Genome Project"/>
        </authorList>
    </citation>
    <scope>NUCLEOTIDE SEQUENCE</scope>
</reference>
<sequence>MHLGNSLSLLCLAAPGLVASISSSPLSTSGRWIVDTDGNNVTYAGVNWPGAEVAMLPEGLQYQSIEYIVGKIKDLGMNVIRLTFAIEMIDDIYETGADVPIKTSLINALGETNGTKIYDDIVSNNPQFGENTTRLEVYDAVANECYSQGIYVHLDNHVSKASWCCSTTDGNAWFGDTYFNVSNWHRGWKYMAEHVKSLPAVKSIGMRNELRSPDDNTTLADDTYNWETWYSNMVENANQVHSVNSDLLLFFSGLNYDVTLSPIPTASDLGDGTVFKKSDFDFADKIVLELHNYDSSATSCSSLSSSLLSDGFDALETNDSSIVNVLPVVMTEFGYAQDDTTYTEVYASCLREWLPSVHAGWMIWVLSGSYYVREGIQDYDETWGLLDHTWSGWRSTEAIDNGIIPMVNASLGFLYPAHKVLHNNMS</sequence>